<evidence type="ECO:0000313" key="2">
    <source>
        <dbReference type="EMBL" id="QCI67392.1"/>
    </source>
</evidence>
<keyword evidence="3" id="KW-1185">Reference proteome</keyword>
<evidence type="ECO:0000259" key="1">
    <source>
        <dbReference type="Pfam" id="PF03372"/>
    </source>
</evidence>
<dbReference type="GO" id="GO:0004519">
    <property type="term" value="F:endonuclease activity"/>
    <property type="evidence" value="ECO:0007669"/>
    <property type="project" value="UniProtKB-KW"/>
</dbReference>
<accession>A0A4D7BHP5</accession>
<dbReference type="AlphaFoldDB" id="A0A4D7BHP5"/>
<reference evidence="2 3" key="1">
    <citation type="submission" date="2019-04" db="EMBL/GenBank/DDBJ databases">
        <title>Phreatobacter aquaticus sp. nov.</title>
        <authorList>
            <person name="Choi A."/>
        </authorList>
    </citation>
    <scope>NUCLEOTIDE SEQUENCE [LARGE SCALE GENOMIC DNA]</scope>
    <source>
        <strain evidence="2 3">KCTC 52518</strain>
    </source>
</reference>
<keyword evidence="2" id="KW-0255">Endonuclease</keyword>
<dbReference type="Gene3D" id="3.60.10.10">
    <property type="entry name" value="Endonuclease/exonuclease/phosphatase"/>
    <property type="match status" value="1"/>
</dbReference>
<name>A0A4D7BHP5_9HYPH</name>
<protein>
    <submittedName>
        <fullName evidence="2">Endonuclease</fullName>
    </submittedName>
</protein>
<dbReference type="Pfam" id="PF03372">
    <property type="entry name" value="Exo_endo_phos"/>
    <property type="match status" value="1"/>
</dbReference>
<dbReference type="Proteomes" id="UP000298781">
    <property type="component" value="Chromosome"/>
</dbReference>
<organism evidence="2 3">
    <name type="scientific">Phreatobacter stygius</name>
    <dbReference type="NCBI Taxonomy" id="1940610"/>
    <lineage>
        <taxon>Bacteria</taxon>
        <taxon>Pseudomonadati</taxon>
        <taxon>Pseudomonadota</taxon>
        <taxon>Alphaproteobacteria</taxon>
        <taxon>Hyphomicrobiales</taxon>
        <taxon>Phreatobacteraceae</taxon>
        <taxon>Phreatobacter</taxon>
    </lineage>
</organism>
<dbReference type="PANTHER" id="PTHR14859:SF0">
    <property type="entry name" value="ENDONUCLEASE_EXONUCLEASE_PHOSPHATASE FAMILY PROTEIN, EXPRESSED"/>
    <property type="match status" value="1"/>
</dbReference>
<dbReference type="KEGG" id="pstg:E8M01_26105"/>
<dbReference type="SUPFAM" id="SSF56219">
    <property type="entry name" value="DNase I-like"/>
    <property type="match status" value="1"/>
</dbReference>
<dbReference type="InterPro" id="IPR051916">
    <property type="entry name" value="GPI-anchor_lipid_remodeler"/>
</dbReference>
<dbReference type="GO" id="GO:0006506">
    <property type="term" value="P:GPI anchor biosynthetic process"/>
    <property type="evidence" value="ECO:0007669"/>
    <property type="project" value="TreeGrafter"/>
</dbReference>
<proteinExistence type="predicted"/>
<keyword evidence="2" id="KW-0378">Hydrolase</keyword>
<dbReference type="InterPro" id="IPR005135">
    <property type="entry name" value="Endo/exonuclease/phosphatase"/>
</dbReference>
<dbReference type="GO" id="GO:0016020">
    <property type="term" value="C:membrane"/>
    <property type="evidence" value="ECO:0007669"/>
    <property type="project" value="GOC"/>
</dbReference>
<sequence length="279" mass="30193">MKLITWNIQWGLGVDGIFSLRRIVDHARQLADFDVLCLQEVADNFPQLEGSSGENQFAVLAGLLPGFTLIEGAAVDVPDGEGGRRRFGNALLSRLPVGQVFRHSLAWEAAEARSMPRLTIDAMIEAPFGPVRVMTTHLEYSHTLLRAAQVESVRDAHRQAAARVKRPPLEGGIAPFAPQPVTASAILCGDFNMKPSDPSKARLEASFGDGTPGLVDLWMAKHPGEPHPPSFCLYDQTYGPAHCCDFVFATGDVAERVTAIAYDLATKASDHQPVVVTLA</sequence>
<feature type="domain" description="Endonuclease/exonuclease/phosphatase" evidence="1">
    <location>
        <begin position="4"/>
        <end position="271"/>
    </location>
</feature>
<keyword evidence="2" id="KW-0540">Nuclease</keyword>
<dbReference type="RefSeq" id="WP_136962823.1">
    <property type="nucleotide sequence ID" value="NZ_CP039690.1"/>
</dbReference>
<gene>
    <name evidence="2" type="ORF">E8M01_26105</name>
</gene>
<evidence type="ECO:0000313" key="3">
    <source>
        <dbReference type="Proteomes" id="UP000298781"/>
    </source>
</evidence>
<dbReference type="EMBL" id="CP039690">
    <property type="protein sequence ID" value="QCI67392.1"/>
    <property type="molecule type" value="Genomic_DNA"/>
</dbReference>
<dbReference type="InterPro" id="IPR036691">
    <property type="entry name" value="Endo/exonu/phosph_ase_sf"/>
</dbReference>
<dbReference type="PANTHER" id="PTHR14859">
    <property type="entry name" value="CALCOFLUOR WHITE HYPERSENSITIVE PROTEIN PRECURSOR"/>
    <property type="match status" value="1"/>
</dbReference>
<dbReference type="OrthoDB" id="9813425at2"/>